<feature type="compositionally biased region" description="Gly residues" evidence="1">
    <location>
        <begin position="185"/>
        <end position="195"/>
    </location>
</feature>
<feature type="compositionally biased region" description="Gly residues" evidence="1">
    <location>
        <begin position="220"/>
        <end position="230"/>
    </location>
</feature>
<dbReference type="Proteomes" id="UP001066276">
    <property type="component" value="Chromosome 12"/>
</dbReference>
<feature type="region of interest" description="Disordered" evidence="1">
    <location>
        <begin position="269"/>
        <end position="311"/>
    </location>
</feature>
<proteinExistence type="predicted"/>
<keyword evidence="3" id="KW-1185">Reference proteome</keyword>
<reference evidence="2" key="1">
    <citation type="journal article" date="2022" name="bioRxiv">
        <title>Sequencing and chromosome-scale assembly of the giantPleurodeles waltlgenome.</title>
        <authorList>
            <person name="Brown T."/>
            <person name="Elewa A."/>
            <person name="Iarovenko S."/>
            <person name="Subramanian E."/>
            <person name="Araus A.J."/>
            <person name="Petzold A."/>
            <person name="Susuki M."/>
            <person name="Suzuki K.-i.T."/>
            <person name="Hayashi T."/>
            <person name="Toyoda A."/>
            <person name="Oliveira C."/>
            <person name="Osipova E."/>
            <person name="Leigh N.D."/>
            <person name="Simon A."/>
            <person name="Yun M.H."/>
        </authorList>
    </citation>
    <scope>NUCLEOTIDE SEQUENCE</scope>
    <source>
        <strain evidence="2">20211129_DDA</strain>
        <tissue evidence="2">Liver</tissue>
    </source>
</reference>
<accession>A0AAV7KXB6</accession>
<dbReference type="EMBL" id="JANPWB010000016">
    <property type="protein sequence ID" value="KAJ1083588.1"/>
    <property type="molecule type" value="Genomic_DNA"/>
</dbReference>
<feature type="region of interest" description="Disordered" evidence="1">
    <location>
        <begin position="82"/>
        <end position="124"/>
    </location>
</feature>
<organism evidence="2 3">
    <name type="scientific">Pleurodeles waltl</name>
    <name type="common">Iberian ribbed newt</name>
    <dbReference type="NCBI Taxonomy" id="8319"/>
    <lineage>
        <taxon>Eukaryota</taxon>
        <taxon>Metazoa</taxon>
        <taxon>Chordata</taxon>
        <taxon>Craniata</taxon>
        <taxon>Vertebrata</taxon>
        <taxon>Euteleostomi</taxon>
        <taxon>Amphibia</taxon>
        <taxon>Batrachia</taxon>
        <taxon>Caudata</taxon>
        <taxon>Salamandroidea</taxon>
        <taxon>Salamandridae</taxon>
        <taxon>Pleurodelinae</taxon>
        <taxon>Pleurodeles</taxon>
    </lineage>
</organism>
<feature type="compositionally biased region" description="Basic and acidic residues" evidence="1">
    <location>
        <begin position="300"/>
        <end position="311"/>
    </location>
</feature>
<comment type="caution">
    <text evidence="2">The sequence shown here is derived from an EMBL/GenBank/DDBJ whole genome shotgun (WGS) entry which is preliminary data.</text>
</comment>
<dbReference type="AlphaFoldDB" id="A0AAV7KXB6"/>
<feature type="compositionally biased region" description="Gly residues" evidence="1">
    <location>
        <begin position="97"/>
        <end position="107"/>
    </location>
</feature>
<name>A0AAV7KXB6_PLEWA</name>
<evidence type="ECO:0000256" key="1">
    <source>
        <dbReference type="SAM" id="MobiDB-lite"/>
    </source>
</evidence>
<gene>
    <name evidence="2" type="ORF">NDU88_003746</name>
</gene>
<evidence type="ECO:0000313" key="2">
    <source>
        <dbReference type="EMBL" id="KAJ1083588.1"/>
    </source>
</evidence>
<protein>
    <submittedName>
        <fullName evidence="2">Uncharacterized protein</fullName>
    </submittedName>
</protein>
<sequence length="311" mass="34405">MVGGWGVGGRETSAESQEWVEAGESEEASPQRRVRNGWRLGSRNGWRLESQEWVEAGESEEGSPQRKVRRVRNGWRLGSRNGWRLGSRRKGDLSGQSGMGKGWGVGGMETSAESQEWVEAGESEELRPQWRVRNGWRLGSRRKGDLSGESGMGNGWGVEERETSRRVRNGWRLGSRRKGDLSGESGTGGGWGVGGRETSVESQEWVKAWASEEGRPRGESGMGGGWGVGGRETSAEPQEWVEDGWSEEGRPQRRVRNGWRLGSRRKGDLSGEAVISGGWGVGGRETSPESQEWVEAGEAEEWRPERRVRNG</sequence>
<evidence type="ECO:0000313" key="3">
    <source>
        <dbReference type="Proteomes" id="UP001066276"/>
    </source>
</evidence>
<feature type="region of interest" description="Disordered" evidence="1">
    <location>
        <begin position="1"/>
        <end position="36"/>
    </location>
</feature>
<feature type="region of interest" description="Disordered" evidence="1">
    <location>
        <begin position="141"/>
        <end position="251"/>
    </location>
</feature>